<dbReference type="OrthoDB" id="10024507at2759"/>
<evidence type="ECO:0000313" key="2">
    <source>
        <dbReference type="EMBL" id="CAF0971094.1"/>
    </source>
</evidence>
<comment type="caution">
    <text evidence="3">The sequence shown here is derived from an EMBL/GenBank/DDBJ whole genome shotgun (WGS) entry which is preliminary data.</text>
</comment>
<feature type="compositionally biased region" description="Basic and acidic residues" evidence="1">
    <location>
        <begin position="97"/>
        <end position="120"/>
    </location>
</feature>
<reference evidence="3" key="1">
    <citation type="submission" date="2021-02" db="EMBL/GenBank/DDBJ databases">
        <authorList>
            <person name="Nowell W R."/>
        </authorList>
    </citation>
    <scope>NUCLEOTIDE SEQUENCE</scope>
</reference>
<sequence>MLTRFISSIAQHQRSLISTSLRLINTSAPSLSDGDHTRSEAEEKAAADLKSRKEKRWLDTVASDSEAIVKGEKQHAKKQGDEKKDMNKLQNDTIDAIQDKEAKGHLPKHDVGRRDTRSERIGSGGSTGSSSSSKQGKKR</sequence>
<feature type="compositionally biased region" description="Basic and acidic residues" evidence="1">
    <location>
        <begin position="33"/>
        <end position="51"/>
    </location>
</feature>
<dbReference type="Proteomes" id="UP000663852">
    <property type="component" value="Unassembled WGS sequence"/>
</dbReference>
<proteinExistence type="predicted"/>
<evidence type="ECO:0000313" key="3">
    <source>
        <dbReference type="EMBL" id="CAF1309485.1"/>
    </source>
</evidence>
<accession>A0A815ECD1</accession>
<gene>
    <name evidence="2" type="ORF">EDS130_LOCUS13370</name>
    <name evidence="3" type="ORF">XAT740_LOCUS29304</name>
</gene>
<feature type="region of interest" description="Disordered" evidence="1">
    <location>
        <begin position="26"/>
        <end position="139"/>
    </location>
</feature>
<dbReference type="AlphaFoldDB" id="A0A815ECD1"/>
<feature type="compositionally biased region" description="Basic and acidic residues" evidence="1">
    <location>
        <begin position="67"/>
        <end position="87"/>
    </location>
</feature>
<dbReference type="EMBL" id="CAJNOJ010000053">
    <property type="protein sequence ID" value="CAF0971094.1"/>
    <property type="molecule type" value="Genomic_DNA"/>
</dbReference>
<keyword evidence="4" id="KW-1185">Reference proteome</keyword>
<evidence type="ECO:0000256" key="1">
    <source>
        <dbReference type="SAM" id="MobiDB-lite"/>
    </source>
</evidence>
<name>A0A815ECD1_ADIRI</name>
<dbReference type="Proteomes" id="UP000663828">
    <property type="component" value="Unassembled WGS sequence"/>
</dbReference>
<dbReference type="EMBL" id="CAJNOR010002547">
    <property type="protein sequence ID" value="CAF1309485.1"/>
    <property type="molecule type" value="Genomic_DNA"/>
</dbReference>
<evidence type="ECO:0000313" key="4">
    <source>
        <dbReference type="Proteomes" id="UP000663828"/>
    </source>
</evidence>
<organism evidence="3 4">
    <name type="scientific">Adineta ricciae</name>
    <name type="common">Rotifer</name>
    <dbReference type="NCBI Taxonomy" id="249248"/>
    <lineage>
        <taxon>Eukaryota</taxon>
        <taxon>Metazoa</taxon>
        <taxon>Spiralia</taxon>
        <taxon>Gnathifera</taxon>
        <taxon>Rotifera</taxon>
        <taxon>Eurotatoria</taxon>
        <taxon>Bdelloidea</taxon>
        <taxon>Adinetida</taxon>
        <taxon>Adinetidae</taxon>
        <taxon>Adineta</taxon>
    </lineage>
</organism>
<protein>
    <submittedName>
        <fullName evidence="3">Uncharacterized protein</fullName>
    </submittedName>
</protein>